<accession>A0A2S7IRQ3</accession>
<dbReference type="InterPro" id="IPR050638">
    <property type="entry name" value="AA-Vitamin_Transporters"/>
</dbReference>
<dbReference type="RefSeq" id="WP_104712481.1">
    <property type="nucleotide sequence ID" value="NZ_PTRA01000001.1"/>
</dbReference>
<evidence type="ECO:0000256" key="4">
    <source>
        <dbReference type="ARBA" id="ARBA00022989"/>
    </source>
</evidence>
<reference evidence="10" key="1">
    <citation type="submission" date="2018-02" db="EMBL/GenBank/DDBJ databases">
        <title>Genome sequencing of Solimonas sp. HR-BB.</title>
        <authorList>
            <person name="Lee Y."/>
            <person name="Jeon C.O."/>
        </authorList>
    </citation>
    <scope>NUCLEOTIDE SEQUENCE [LARGE SCALE GENOMIC DNA]</scope>
    <source>
        <strain evidence="10">HR-U</strain>
    </source>
</reference>
<sequence length="284" mass="31252">MKNSFWGTGLLFAALWSSASVAAKFGLQSAEPMLLFDIRYFGAGILLLAYALGIEKQRLPQGKEWVQIATFGLLNTVVYLSLFVFAMKQVAAGIGSLAIALNPLLISVLSAFWTGQKVASKQWTAIALGMAGVALATYPLLQNSFATPQGLLLLFLSMLSYSIATIYFSGIDWKLSRSSINGWQTLMAGLICLPLVFVFHEKANLFDTRFWASEVWLTIFVSVLAVQLWLKLLHTDAVRASLFLFLCPVFGFAYATFLLGEPFSWYTGLGTVLVLVGLWMGQKK</sequence>
<feature type="domain" description="EamA" evidence="8">
    <location>
        <begin position="9"/>
        <end position="137"/>
    </location>
</feature>
<organism evidence="9 10">
    <name type="scientific">Siphonobacter curvatus</name>
    <dbReference type="NCBI Taxonomy" id="2094562"/>
    <lineage>
        <taxon>Bacteria</taxon>
        <taxon>Pseudomonadati</taxon>
        <taxon>Bacteroidota</taxon>
        <taxon>Cytophagia</taxon>
        <taxon>Cytophagales</taxon>
        <taxon>Cytophagaceae</taxon>
        <taxon>Siphonobacter</taxon>
    </lineage>
</organism>
<feature type="signal peptide" evidence="7">
    <location>
        <begin position="1"/>
        <end position="22"/>
    </location>
</feature>
<keyword evidence="5 6" id="KW-0472">Membrane</keyword>
<dbReference type="PANTHER" id="PTHR32322:SF2">
    <property type="entry name" value="EAMA DOMAIN-CONTAINING PROTEIN"/>
    <property type="match status" value="1"/>
</dbReference>
<feature type="transmembrane region" description="Helical" evidence="6">
    <location>
        <begin position="147"/>
        <end position="168"/>
    </location>
</feature>
<evidence type="ECO:0000259" key="8">
    <source>
        <dbReference type="Pfam" id="PF00892"/>
    </source>
</evidence>
<dbReference type="SUPFAM" id="SSF103481">
    <property type="entry name" value="Multidrug resistance efflux transporter EmrE"/>
    <property type="match status" value="2"/>
</dbReference>
<feature type="transmembrane region" description="Helical" evidence="6">
    <location>
        <begin position="263"/>
        <end position="281"/>
    </location>
</feature>
<protein>
    <submittedName>
        <fullName evidence="9">EamA family transporter</fullName>
    </submittedName>
</protein>
<evidence type="ECO:0000256" key="2">
    <source>
        <dbReference type="ARBA" id="ARBA00007362"/>
    </source>
</evidence>
<feature type="transmembrane region" description="Helical" evidence="6">
    <location>
        <begin position="180"/>
        <end position="199"/>
    </location>
</feature>
<gene>
    <name evidence="9" type="ORF">C5O19_12075</name>
</gene>
<dbReference type="PANTHER" id="PTHR32322">
    <property type="entry name" value="INNER MEMBRANE TRANSPORTER"/>
    <property type="match status" value="1"/>
</dbReference>
<feature type="domain" description="EamA" evidence="8">
    <location>
        <begin position="150"/>
        <end position="280"/>
    </location>
</feature>
<evidence type="ECO:0000313" key="10">
    <source>
        <dbReference type="Proteomes" id="UP000239590"/>
    </source>
</evidence>
<comment type="similarity">
    <text evidence="2">Belongs to the EamA transporter family.</text>
</comment>
<evidence type="ECO:0000256" key="6">
    <source>
        <dbReference type="SAM" id="Phobius"/>
    </source>
</evidence>
<keyword evidence="7" id="KW-0732">Signal</keyword>
<name>A0A2S7IRQ3_9BACT</name>
<comment type="caution">
    <text evidence="9">The sequence shown here is derived from an EMBL/GenBank/DDBJ whole genome shotgun (WGS) entry which is preliminary data.</text>
</comment>
<dbReference type="EMBL" id="PTRA01000001">
    <property type="protein sequence ID" value="PQA60318.1"/>
    <property type="molecule type" value="Genomic_DNA"/>
</dbReference>
<evidence type="ECO:0000256" key="5">
    <source>
        <dbReference type="ARBA" id="ARBA00023136"/>
    </source>
</evidence>
<evidence type="ECO:0000256" key="1">
    <source>
        <dbReference type="ARBA" id="ARBA00004141"/>
    </source>
</evidence>
<feature type="transmembrane region" description="Helical" evidence="6">
    <location>
        <begin position="65"/>
        <end position="86"/>
    </location>
</feature>
<keyword evidence="4 6" id="KW-1133">Transmembrane helix</keyword>
<dbReference type="InterPro" id="IPR000620">
    <property type="entry name" value="EamA_dom"/>
</dbReference>
<keyword evidence="3 6" id="KW-0812">Transmembrane</keyword>
<feature type="transmembrane region" description="Helical" evidence="6">
    <location>
        <begin position="237"/>
        <end position="257"/>
    </location>
</feature>
<keyword evidence="10" id="KW-1185">Reference proteome</keyword>
<feature type="transmembrane region" description="Helical" evidence="6">
    <location>
        <begin position="33"/>
        <end position="53"/>
    </location>
</feature>
<feature type="transmembrane region" description="Helical" evidence="6">
    <location>
        <begin position="92"/>
        <end position="113"/>
    </location>
</feature>
<evidence type="ECO:0000313" key="9">
    <source>
        <dbReference type="EMBL" id="PQA60318.1"/>
    </source>
</evidence>
<evidence type="ECO:0000256" key="7">
    <source>
        <dbReference type="SAM" id="SignalP"/>
    </source>
</evidence>
<dbReference type="Proteomes" id="UP000239590">
    <property type="component" value="Unassembled WGS sequence"/>
</dbReference>
<comment type="subcellular location">
    <subcellularLocation>
        <location evidence="1">Membrane</location>
        <topology evidence="1">Multi-pass membrane protein</topology>
    </subcellularLocation>
</comment>
<dbReference type="AlphaFoldDB" id="A0A2S7IRQ3"/>
<dbReference type="Pfam" id="PF00892">
    <property type="entry name" value="EamA"/>
    <property type="match status" value="2"/>
</dbReference>
<feature type="transmembrane region" description="Helical" evidence="6">
    <location>
        <begin position="125"/>
        <end position="141"/>
    </location>
</feature>
<proteinExistence type="inferred from homology"/>
<evidence type="ECO:0000256" key="3">
    <source>
        <dbReference type="ARBA" id="ARBA00022692"/>
    </source>
</evidence>
<dbReference type="OrthoDB" id="1098926at2"/>
<feature type="transmembrane region" description="Helical" evidence="6">
    <location>
        <begin position="211"/>
        <end position="230"/>
    </location>
</feature>
<feature type="chain" id="PRO_5015515848" evidence="7">
    <location>
        <begin position="23"/>
        <end position="284"/>
    </location>
</feature>
<dbReference type="InterPro" id="IPR037185">
    <property type="entry name" value="EmrE-like"/>
</dbReference>
<dbReference type="GO" id="GO:0016020">
    <property type="term" value="C:membrane"/>
    <property type="evidence" value="ECO:0007669"/>
    <property type="project" value="UniProtKB-SubCell"/>
</dbReference>